<reference evidence="1" key="1">
    <citation type="journal article" date="2006" name="Nature">
        <title>Deciphering the evolution and metabolism of an anammox bacterium from a community genome.</title>
        <authorList>
            <person name="Strous M."/>
            <person name="Pelletier E."/>
            <person name="Mangenot S."/>
            <person name="Rattei T."/>
            <person name="Lehner A."/>
            <person name="Taylor M.W."/>
            <person name="Horn M."/>
            <person name="Daims H."/>
            <person name="Bartol-Mavel D."/>
            <person name="Wincker P."/>
            <person name="Barbe V."/>
            <person name="Fonknechten N."/>
            <person name="Vallenet D."/>
            <person name="Segurens B."/>
            <person name="Schenowitz-Truong C."/>
            <person name="Medigue C."/>
            <person name="Collingro A."/>
            <person name="Snel B."/>
            <person name="Dutilh B.E."/>
            <person name="OpDenCamp H.J.M."/>
            <person name="vanDerDrift C."/>
            <person name="Cirpus I."/>
            <person name="vanDePas-Schoonen K.T."/>
            <person name="Harhangi H.R."/>
            <person name="vanNiftrik L."/>
            <person name="Schmid M."/>
            <person name="Keltjens J."/>
            <person name="vanDeVossenberg J."/>
            <person name="Kartal B."/>
            <person name="Meier H."/>
            <person name="Frishman D."/>
            <person name="Huynen M.A."/>
            <person name="Mewes H."/>
            <person name="Weissenbach J."/>
            <person name="Jetten M.S.M."/>
            <person name="Wagner M."/>
            <person name="LePaslier D."/>
        </authorList>
    </citation>
    <scope>NUCLEOTIDE SEQUENCE</scope>
</reference>
<sequence>MSLKMDLWCRIYKYRPVQCMDYPDCAGAASGQEITGLCIYNEYNTSGAYQQLVYKREWKAFLAIRDDLTALRGIFSGNEVSATREILLNAKGVCLAEISVESEKQDFILIPLPKRTENILYLSEKHQPITTIKDAYRRWDEKIKGNLQYHYGTEWNKKLEEAIRMEGKDVSKGNNE</sequence>
<organism evidence="1">
    <name type="scientific">Kuenenia stuttgartiensis</name>
    <dbReference type="NCBI Taxonomy" id="174633"/>
    <lineage>
        <taxon>Bacteria</taxon>
        <taxon>Pseudomonadati</taxon>
        <taxon>Planctomycetota</taxon>
        <taxon>Candidatus Brocadiia</taxon>
        <taxon>Candidatus Brocadiales</taxon>
        <taxon>Candidatus Brocadiaceae</taxon>
        <taxon>Candidatus Kuenenia</taxon>
    </lineage>
</organism>
<proteinExistence type="predicted"/>
<dbReference type="EMBL" id="CT573071">
    <property type="protein sequence ID" value="CAJ74225.1"/>
    <property type="molecule type" value="Genomic_DNA"/>
</dbReference>
<accession>Q1Q2I3</accession>
<protein>
    <submittedName>
        <fullName evidence="1">Uncharacterized protein</fullName>
    </submittedName>
</protein>
<dbReference type="AlphaFoldDB" id="Q1Q2I3"/>
<reference evidence="1" key="2">
    <citation type="submission" date="2006-01" db="EMBL/GenBank/DDBJ databases">
        <authorList>
            <person name="Genoscope"/>
        </authorList>
    </citation>
    <scope>NUCLEOTIDE SEQUENCE</scope>
</reference>
<gene>
    <name evidence="1" type="ORF">kuste3462</name>
</gene>
<name>Q1Q2I3_KUEST</name>
<evidence type="ECO:0000313" key="1">
    <source>
        <dbReference type="EMBL" id="CAJ74225.1"/>
    </source>
</evidence>